<evidence type="ECO:0000313" key="3">
    <source>
        <dbReference type="RefSeq" id="XP_005102861.1"/>
    </source>
</evidence>
<gene>
    <name evidence="3" type="primary">LOC101860668</name>
</gene>
<feature type="compositionally biased region" description="Polar residues" evidence="1">
    <location>
        <begin position="1429"/>
        <end position="1442"/>
    </location>
</feature>
<feature type="compositionally biased region" description="Basic and acidic residues" evidence="1">
    <location>
        <begin position="366"/>
        <end position="382"/>
    </location>
</feature>
<dbReference type="RefSeq" id="XP_005102861.1">
    <property type="nucleotide sequence ID" value="XM_005102804.2"/>
</dbReference>
<feature type="region of interest" description="Disordered" evidence="1">
    <location>
        <begin position="1817"/>
        <end position="1868"/>
    </location>
</feature>
<feature type="region of interest" description="Disordered" evidence="1">
    <location>
        <begin position="1375"/>
        <end position="1442"/>
    </location>
</feature>
<feature type="region of interest" description="Disordered" evidence="1">
    <location>
        <begin position="818"/>
        <end position="850"/>
    </location>
</feature>
<feature type="region of interest" description="Disordered" evidence="1">
    <location>
        <begin position="1736"/>
        <end position="1755"/>
    </location>
</feature>
<feature type="region of interest" description="Disordered" evidence="1">
    <location>
        <begin position="1769"/>
        <end position="1800"/>
    </location>
</feature>
<feature type="region of interest" description="Disordered" evidence="1">
    <location>
        <begin position="1278"/>
        <end position="1324"/>
    </location>
</feature>
<feature type="compositionally biased region" description="Polar residues" evidence="1">
    <location>
        <begin position="1817"/>
        <end position="1831"/>
    </location>
</feature>
<feature type="region of interest" description="Disordered" evidence="1">
    <location>
        <begin position="24"/>
        <end position="117"/>
    </location>
</feature>
<feature type="compositionally biased region" description="Basic and acidic residues" evidence="1">
    <location>
        <begin position="24"/>
        <end position="38"/>
    </location>
</feature>
<feature type="compositionally biased region" description="Low complexity" evidence="1">
    <location>
        <begin position="1769"/>
        <end position="1782"/>
    </location>
</feature>
<feature type="compositionally biased region" description="Polar residues" evidence="1">
    <location>
        <begin position="2946"/>
        <end position="2964"/>
    </location>
</feature>
<feature type="compositionally biased region" description="Polar residues" evidence="1">
    <location>
        <begin position="2392"/>
        <end position="2402"/>
    </location>
</feature>
<name>A0ABM0JW24_APLCA</name>
<feature type="region of interest" description="Disordered" evidence="1">
    <location>
        <begin position="1471"/>
        <end position="1491"/>
    </location>
</feature>
<dbReference type="GeneID" id="101860668"/>
<feature type="region of interest" description="Disordered" evidence="1">
    <location>
        <begin position="403"/>
        <end position="454"/>
    </location>
</feature>
<sequence>MSKDSILPSETQNDIGDIRSCRQLGEHYHDTNSERSSAESDPYPIWENSSFNEKMNRVKNSRAGLGQRTLPSNRGRKGGTGVAVSTASLATKEGRVTSKHKEQAHTATVPSLAAEQDSKHMQSLSNRLRESQKSFLTDSERREWYEKRGYTISANGLIVPRHQPVAKSENEESFIENYNEKEKASCDVLCSSPGGDKQRRKNCDCYLSSSDEGSGKGNFSDKDIPCIPNMKKFMNRRKRFIRSSPREQTTFKALGCPATNNEESGSSFLDNKDSGNRHLLISPDMFTRLYPARVALDFLSSDFHCGNELLDMECYGSYEDGENHVFEAATADEDIVDLHECGDVSGSNRYSQMGKSVNVDVQNDQVKSKKEIHSTTDDPKHEIKRTAAALSGQGDVINQANQAEGHESRYSGASLSDSSQSESSTEDEEEIPGDSDYVKEKTQEDTRHTGRLSPNSMVRTCYANLMCSMLRQNSVLLDNADMEVYRQSHSYECTEPDSEIDMVIPTEPKSIASSPSDNLQDMEPVIEVRLMKQKLTEPPSFSDKTQFETGVKIEKSTEEDSACSKQKMSRSVKTSDQEEFNVSSKDENKQEHRTGDKLPLVTKQYSNCHQTNQAGSTKVDKWGSNDSRVSGLIHGKDANEHDSMDATVQSLPSKSDEDVPGDLSLLITTESKDTENLGEVETDITTKIRVSPMGIGNSSGGGENRYSPLHSCRGQNSSNLEHRNNKPRVSNAKKENTKETPSRSTVKTPPKDMGSNVSKSSPSPRLPVYPMTISDHNLYCRQKHHYDYEVEVNSPLRQICKVSSNDSLNCSQIVTDSCQNPPKMSTEKPQEIHSRSNTTHLTADNSGRVSGETIKSDARLLREQQAITNGQIETSLALTQLYNKAASRAVTEILGSPPVPRPSIRQSPCTYHETSEVPLNCERRNNGQALTAEREHLEYSSDDNNSPTPIPLDDPPQYSTEHGQIIKSHNENNFRSCKESFEKELKNDRNGDCVQYKYESKDSENDSCSNGDNHNYSNCDRKSKNKYTDKTKSPHSCATPVWCDEKHEKETKEHRTHFDSNMGSIERKRVDVGESVNMPYIHGYKENIEEFNQQGDHTISSPHQSSCCLKKELIENSGSPAQERQLFSDQSLLRPNSDEQFLPLDTPLCTNQTVPDNTPNASKCGSACSLSESPDQRQQGTSDIAGVSPRESQSKSSEEGVAIGHLLELPSKQNQGKEEDSDHWDRIRAKFELFQERKNLQSYTNGGSFKTASRSLRQSINSRIETLNKMLVSTTRSERAGVVGNPRRTKQSTNMTKNLSSQSSSTSKIPYNSRQGSHHKGKDGFVLSSDAQGAQITEHVTEKDFTPNVPFDSCITVTKIPVRAKGRPSLQEAVQANAYSNKQQKDTSKKKYFSKGERQPLTCPEFQPRKRYSAEENTRTKFSSEESMNKSNNASGDSCTNNVRDTNLVPNDSFTQDIFLGSPRDLQLAVTSPKEDTGDTEGGASANNINQNSHKGDDVCVGLVKHGSSICSENDSPSIGTLQTDLKFECADICARCLETELHVSAMGVSPVLHCLFEQNANLKKSNLLVLNKTEGYPDGSCAPSHLFDVASTKMYNIQASTTSLTPEQILEVPVSVIKSEPPGGNYEHQRKEITSVLPRKLARFMDAKQPKQAGLCIMAKQTKNQDKMTIENTKTGARNLYENISGEFGFKKTSRKNYKTLVAEARAGIEQILSRNDSRSETSRAIKSDKTLPSQYSNISETTPRYGSDRSTQCVQTDYVKNKSAKYTTTAGQATTPTSRTSPQQLQQDSTSDSNKTPDETQYFKNLLTEKQVLQDENGNNSKGSGTSLAHSKCTGLRSHGNKSDLLSKAATPSPIGNGGQAEEKKIKPNKIRSLKETLKTAKNCRIPIRKFQSQSSTNPSTQCEYIQLNNIQSIVIASTVDRQNRRTRELAQISFKSCKMKNERLNNCLMTASNNINIVNTDGVLTLEISAQSDSVAAEGEGECASNRHKYKKTAVSGHHSPQTESKSKQHSKLPCVSFGKGSKVLSQGVASNTKIPRCQTAKKSRETMKKDIKECKKCESEAESGGREHYGAKEILHKTTVSSNKENTVSSDKIADQTKDNVKKIAYARQSVPITASAKLPCKQGLGRSPAKEKDALVGLVTSTAVKLPASEKGSRLETDCSTKTESLLARCELFSASTPSEGHRFSEAESLQEYVELEDCLVKYQRDPCESCFSQKEVYQSCESRISHSPVRVDDQTQQVEDNVNQKKIIIPVHASAGSEFPTCQNQADNCEVRVREESRKEDSQTERKPAVISVVSDNDISQDLANRHSVQSSQATQDEAFEPGTSTSTFSPGEELSRTDHLKFPIDQVVSVHTTANVCFESQTYNTSKISTDEFSGGSGLDETQEDIPSSLPNVTQVGSCGSVGSSSSSLPDQQFLDLIHKRAISKSNGELTDPESIHEDDDHRRILSNCRFGFVPSDAHKNHESKIPLKREKKTCLKSCLKSTYSLEEFPKHSQELDDDNVCLLNSTDKQPERHYMGECAKSTEEGTDYKKNETCLRNTLSGKAFKNFEKDGYSEIESMHDFGEHSNALENMENAESRVDDVMVAAPETNEENIMALKTNITVNSLGIKLCHRACDQDNNMTLPPTTGVVAECHSHFCPKMSAVSPNIPETLPDKRKPPTKLAEKFTLTSDESSDSFAVLEVHEDVKKTVNNDHVTTPVTQINDHSVIDQQPSASAVSERAATGVEHQKGNSPALSTQHNTNKRECIPSQSSNHSSMETPSSSNGLRDEKNPGATSPSTPKAVIYSSAEIPELGEKLFRRTPGPRRLTNNPQKGRLTMTLINRGASARHQTPTNSQKQGTLAGTKGRMITALPATESAEQQHSDCYAPESLKEESACMENGNISTEVRDRCYVEHNFKSISYSTSDDEGTNQILSSRSQNKVDTYTNSSDENKKISRDVASSESNHTRNSNIGSSPKTIYDETPTRKPPNEHDCINNSTHKVATTPAFAQDKTQNNRHKIGSKSRIPLVKVKDARLSTTKAENVNKTESLPPLSKRQNGLPHKPKMKRHY</sequence>
<feature type="compositionally biased region" description="Polar residues" evidence="1">
    <location>
        <begin position="1006"/>
        <end position="1018"/>
    </location>
</feature>
<keyword evidence="2" id="KW-1185">Reference proteome</keyword>
<feature type="compositionally biased region" description="Polar residues" evidence="1">
    <location>
        <begin position="835"/>
        <end position="848"/>
    </location>
</feature>
<feature type="region of interest" description="Disordered" evidence="1">
    <location>
        <begin position="937"/>
        <end position="961"/>
    </location>
</feature>
<feature type="compositionally biased region" description="Acidic residues" evidence="1">
    <location>
        <begin position="424"/>
        <end position="433"/>
    </location>
</feature>
<organism evidence="2 3">
    <name type="scientific">Aplysia californica</name>
    <name type="common">California sea hare</name>
    <dbReference type="NCBI Taxonomy" id="6500"/>
    <lineage>
        <taxon>Eukaryota</taxon>
        <taxon>Metazoa</taxon>
        <taxon>Spiralia</taxon>
        <taxon>Lophotrochozoa</taxon>
        <taxon>Mollusca</taxon>
        <taxon>Gastropoda</taxon>
        <taxon>Heterobranchia</taxon>
        <taxon>Euthyneura</taxon>
        <taxon>Tectipleura</taxon>
        <taxon>Aplysiida</taxon>
        <taxon>Aplysioidea</taxon>
        <taxon>Aplysiidae</taxon>
        <taxon>Aplysia</taxon>
    </lineage>
</organism>
<feature type="compositionally biased region" description="Polar residues" evidence="1">
    <location>
        <begin position="1160"/>
        <end position="1182"/>
    </location>
</feature>
<reference evidence="3" key="1">
    <citation type="submission" date="2025-08" db="UniProtKB">
        <authorList>
            <consortium name="RefSeq"/>
        </authorList>
    </citation>
    <scope>IDENTIFICATION</scope>
</reference>
<feature type="compositionally biased region" description="Basic and acidic residues" evidence="1">
    <location>
        <begin position="1019"/>
        <end position="1032"/>
    </location>
</feature>
<evidence type="ECO:0000313" key="2">
    <source>
        <dbReference type="Proteomes" id="UP000694888"/>
    </source>
</evidence>
<feature type="compositionally biased region" description="Basic and acidic residues" evidence="1">
    <location>
        <begin position="584"/>
        <end position="596"/>
    </location>
</feature>
<feature type="compositionally biased region" description="Basic and acidic residues" evidence="1">
    <location>
        <begin position="634"/>
        <end position="644"/>
    </location>
</feature>
<feature type="compositionally biased region" description="Polar residues" evidence="1">
    <location>
        <begin position="2704"/>
        <end position="2723"/>
    </location>
</feature>
<feature type="compositionally biased region" description="Basic and acidic residues" evidence="1">
    <location>
        <begin position="92"/>
        <end position="104"/>
    </location>
</feature>
<feature type="region of interest" description="Disordered" evidence="1">
    <location>
        <begin position="634"/>
        <end position="660"/>
    </location>
</feature>
<feature type="region of interest" description="Disordered" evidence="1">
    <location>
        <begin position="1996"/>
        <end position="2016"/>
    </location>
</feature>
<feature type="compositionally biased region" description="Polar residues" evidence="1">
    <location>
        <begin position="2755"/>
        <end position="2772"/>
    </location>
</feature>
<feature type="compositionally biased region" description="Polar residues" evidence="1">
    <location>
        <begin position="2737"/>
        <end position="2747"/>
    </location>
</feature>
<feature type="region of interest" description="Disordered" evidence="1">
    <location>
        <begin position="2908"/>
        <end position="3057"/>
    </location>
</feature>
<dbReference type="Proteomes" id="UP000694888">
    <property type="component" value="Unplaced"/>
</dbReference>
<feature type="compositionally biased region" description="Basic and acidic residues" evidence="1">
    <location>
        <begin position="1383"/>
        <end position="1398"/>
    </location>
</feature>
<accession>A0ABM0JW24</accession>
<feature type="region of interest" description="Disordered" evidence="1">
    <location>
        <begin position="347"/>
        <end position="382"/>
    </location>
</feature>
<feature type="region of interest" description="Disordered" evidence="1">
    <location>
        <begin position="1001"/>
        <end position="1037"/>
    </location>
</feature>
<feature type="compositionally biased region" description="Polar residues" evidence="1">
    <location>
        <begin position="1783"/>
        <end position="1796"/>
    </location>
</feature>
<feature type="compositionally biased region" description="Basic and acidic residues" evidence="1">
    <location>
        <begin position="1412"/>
        <end position="1428"/>
    </location>
</feature>
<feature type="region of interest" description="Disordered" evidence="1">
    <location>
        <begin position="2312"/>
        <end position="2341"/>
    </location>
</feature>
<feature type="compositionally biased region" description="Polar residues" evidence="1">
    <location>
        <begin position="347"/>
        <end position="365"/>
    </location>
</feature>
<feature type="compositionally biased region" description="Polar residues" evidence="1">
    <location>
        <begin position="2312"/>
        <end position="2322"/>
    </location>
</feature>
<feature type="compositionally biased region" description="Basic and acidic residues" evidence="1">
    <location>
        <begin position="436"/>
        <end position="448"/>
    </location>
</feature>
<feature type="region of interest" description="Disordered" evidence="1">
    <location>
        <begin position="2379"/>
        <end position="2414"/>
    </location>
</feature>
<feature type="compositionally biased region" description="Basic and acidic residues" evidence="1">
    <location>
        <begin position="825"/>
        <end position="834"/>
    </location>
</feature>
<feature type="region of interest" description="Disordered" evidence="1">
    <location>
        <begin position="537"/>
        <end position="597"/>
    </location>
</feature>
<feature type="compositionally biased region" description="Polar residues" evidence="1">
    <location>
        <begin position="2908"/>
        <end position="2936"/>
    </location>
</feature>
<feature type="compositionally biased region" description="Polar residues" evidence="1">
    <location>
        <begin position="3023"/>
        <end position="3035"/>
    </location>
</feature>
<feature type="compositionally biased region" description="Low complexity" evidence="1">
    <location>
        <begin position="2403"/>
        <end position="2414"/>
    </location>
</feature>
<feature type="region of interest" description="Disordered" evidence="1">
    <location>
        <begin position="2704"/>
        <end position="2794"/>
    </location>
</feature>
<protein>
    <submittedName>
        <fullName evidence="3">Uncharacterized protein LOC101860668</fullName>
    </submittedName>
</protein>
<feature type="compositionally biased region" description="Basic and acidic residues" evidence="1">
    <location>
        <begin position="2966"/>
        <end position="2981"/>
    </location>
</feature>
<proteinExistence type="predicted"/>
<feature type="compositionally biased region" description="Basic and acidic residues" evidence="1">
    <location>
        <begin position="732"/>
        <end position="741"/>
    </location>
</feature>
<feature type="compositionally biased region" description="Polar residues" evidence="1">
    <location>
        <begin position="563"/>
        <end position="574"/>
    </location>
</feature>
<feature type="compositionally biased region" description="Low complexity" evidence="1">
    <location>
        <begin position="411"/>
        <end position="423"/>
    </location>
</feature>
<feature type="region of interest" description="Disordered" evidence="1">
    <location>
        <begin position="2802"/>
        <end position="2821"/>
    </location>
</feature>
<feature type="region of interest" description="Disordered" evidence="1">
    <location>
        <begin position="1160"/>
        <end position="1199"/>
    </location>
</feature>
<feature type="region of interest" description="Disordered" evidence="1">
    <location>
        <begin position="689"/>
        <end position="768"/>
    </location>
</feature>
<evidence type="ECO:0000256" key="1">
    <source>
        <dbReference type="SAM" id="MobiDB-lite"/>
    </source>
</evidence>